<dbReference type="RefSeq" id="WP_193350094.1">
    <property type="nucleotide sequence ID" value="NZ_CBCSIP010000128.1"/>
</dbReference>
<keyword evidence="3" id="KW-1185">Reference proteome</keyword>
<feature type="chain" id="PRO_5046581284" evidence="1">
    <location>
        <begin position="22"/>
        <end position="116"/>
    </location>
</feature>
<evidence type="ECO:0000313" key="2">
    <source>
        <dbReference type="EMBL" id="MBE4750578.1"/>
    </source>
</evidence>
<gene>
    <name evidence="2" type="ORF">G4177_20630</name>
</gene>
<evidence type="ECO:0000313" key="3">
    <source>
        <dbReference type="Proteomes" id="UP001516472"/>
    </source>
</evidence>
<sequence length="116" mass="12535">MKPLSTLALLASLTLAPGALAAAETPPSQVPQVFATVDDYAVINPSTVEVTGILQGETLPRVFRFIYNTSVNADSSQHLSRCDRLALLAMNRPGRYVFEMTQGGGSQPTRCRLTRQ</sequence>
<dbReference type="EMBL" id="JAAIYO010000006">
    <property type="protein sequence ID" value="MBE4750578.1"/>
    <property type="molecule type" value="Genomic_DNA"/>
</dbReference>
<comment type="caution">
    <text evidence="2">The sequence shown here is derived from an EMBL/GenBank/DDBJ whole genome shotgun (WGS) entry which is preliminary data.</text>
</comment>
<organism evidence="2 3">
    <name type="scientific">Corallococcus soli</name>
    <dbReference type="NCBI Taxonomy" id="2710757"/>
    <lineage>
        <taxon>Bacteria</taxon>
        <taxon>Pseudomonadati</taxon>
        <taxon>Myxococcota</taxon>
        <taxon>Myxococcia</taxon>
        <taxon>Myxococcales</taxon>
        <taxon>Cystobacterineae</taxon>
        <taxon>Myxococcaceae</taxon>
        <taxon>Corallococcus</taxon>
    </lineage>
</organism>
<evidence type="ECO:0000256" key="1">
    <source>
        <dbReference type="SAM" id="SignalP"/>
    </source>
</evidence>
<name>A0ABR9PRM0_9BACT</name>
<feature type="signal peptide" evidence="1">
    <location>
        <begin position="1"/>
        <end position="21"/>
    </location>
</feature>
<keyword evidence="1" id="KW-0732">Signal</keyword>
<accession>A0ABR9PRM0</accession>
<proteinExistence type="predicted"/>
<protein>
    <submittedName>
        <fullName evidence="2">Uncharacterized protein</fullName>
    </submittedName>
</protein>
<dbReference type="Proteomes" id="UP001516472">
    <property type="component" value="Unassembled WGS sequence"/>
</dbReference>
<reference evidence="2 3" key="1">
    <citation type="submission" date="2020-02" db="EMBL/GenBank/DDBJ databases">
        <authorList>
            <person name="Babadi Z.K."/>
            <person name="Risdian C."/>
            <person name="Ebrahimipour G.H."/>
            <person name="Wink J."/>
        </authorList>
    </citation>
    <scope>NUCLEOTIDE SEQUENCE [LARGE SCALE GENOMIC DNA]</scope>
    <source>
        <strain evidence="2 3">ZKHCc1 1396</strain>
    </source>
</reference>